<dbReference type="EMBL" id="SOCP01000017">
    <property type="protein sequence ID" value="TDV42566.1"/>
    <property type="molecule type" value="Genomic_DNA"/>
</dbReference>
<dbReference type="NCBIfam" id="NF047509">
    <property type="entry name" value="Rv3131_FMN_oxido"/>
    <property type="match status" value="1"/>
</dbReference>
<dbReference type="Gene3D" id="3.40.109.10">
    <property type="entry name" value="NADH Oxidase"/>
    <property type="match status" value="1"/>
</dbReference>
<evidence type="ECO:0008006" key="4">
    <source>
        <dbReference type="Google" id="ProtNLM"/>
    </source>
</evidence>
<evidence type="ECO:0000313" key="3">
    <source>
        <dbReference type="Proteomes" id="UP000294927"/>
    </source>
</evidence>
<keyword evidence="3" id="KW-1185">Reference proteome</keyword>
<dbReference type="AlphaFoldDB" id="A0A4R7V4Y7"/>
<dbReference type="InterPro" id="IPR050627">
    <property type="entry name" value="Nitroreductase/BluB"/>
</dbReference>
<dbReference type="RefSeq" id="WP_133907178.1">
    <property type="nucleotide sequence ID" value="NZ_SOCP01000017.1"/>
</dbReference>
<dbReference type="PANTHER" id="PTHR23026:SF123">
    <property type="entry name" value="NAD(P)H NITROREDUCTASE RV3131-RELATED"/>
    <property type="match status" value="1"/>
</dbReference>
<sequence length="339" mass="36081">MSDRTPDQNTVLGAIALANRAPSVHNTQPWRWLIGNETVHLMADHTRGLPATDPDGRDLLLSCGAALHHLRIALGALGWRAVVHRLPNPGDPDHLAAVELTTKTPSTEEITLAGAVPRRRTDRRRFSSWPVPDGHLDLMVRRAGKAGALLVPVTDPLTRRQLTRAIDQAAVLQQDNPAYAAELAAWTGRGRLTQDGVLTTSTPPVRRVHGDTTMRAFPIGTLPETETGRGEGDAGELLVLATVADDVVSVLRAGEAASAALLTATSIGLATCPLSQALEIIDTRTLIRDQVLDGAAVPHLILRTGWAPTAATPLPPSPRRATGDTVGYLPGTHRPAHIP</sequence>
<evidence type="ECO:0000313" key="2">
    <source>
        <dbReference type="EMBL" id="TDV42566.1"/>
    </source>
</evidence>
<dbReference type="InterPro" id="IPR000415">
    <property type="entry name" value="Nitroreductase-like"/>
</dbReference>
<evidence type="ECO:0000256" key="1">
    <source>
        <dbReference type="SAM" id="MobiDB-lite"/>
    </source>
</evidence>
<dbReference type="PANTHER" id="PTHR23026">
    <property type="entry name" value="NADPH NITROREDUCTASE"/>
    <property type="match status" value="1"/>
</dbReference>
<dbReference type="SUPFAM" id="SSF55469">
    <property type="entry name" value="FMN-dependent nitroreductase-like"/>
    <property type="match status" value="2"/>
</dbReference>
<accession>A0A4R7V4Y7</accession>
<organism evidence="2 3">
    <name type="scientific">Actinophytocola oryzae</name>
    <dbReference type="NCBI Taxonomy" id="502181"/>
    <lineage>
        <taxon>Bacteria</taxon>
        <taxon>Bacillati</taxon>
        <taxon>Actinomycetota</taxon>
        <taxon>Actinomycetes</taxon>
        <taxon>Pseudonocardiales</taxon>
        <taxon>Pseudonocardiaceae</taxon>
    </lineage>
</organism>
<reference evidence="2 3" key="1">
    <citation type="submission" date="2019-03" db="EMBL/GenBank/DDBJ databases">
        <title>Genomic Encyclopedia of Archaeal and Bacterial Type Strains, Phase II (KMG-II): from individual species to whole genera.</title>
        <authorList>
            <person name="Goeker M."/>
        </authorList>
    </citation>
    <scope>NUCLEOTIDE SEQUENCE [LARGE SCALE GENOMIC DNA]</scope>
    <source>
        <strain evidence="2 3">DSM 45499</strain>
    </source>
</reference>
<dbReference type="Proteomes" id="UP000294927">
    <property type="component" value="Unassembled WGS sequence"/>
</dbReference>
<feature type="region of interest" description="Disordered" evidence="1">
    <location>
        <begin position="309"/>
        <end position="339"/>
    </location>
</feature>
<gene>
    <name evidence="2" type="ORF">CLV71_11735</name>
</gene>
<comment type="caution">
    <text evidence="2">The sequence shown here is derived from an EMBL/GenBank/DDBJ whole genome shotgun (WGS) entry which is preliminary data.</text>
</comment>
<name>A0A4R7V4Y7_9PSEU</name>
<dbReference type="OrthoDB" id="8156917at2"/>
<proteinExistence type="predicted"/>
<dbReference type="GO" id="GO:0016491">
    <property type="term" value="F:oxidoreductase activity"/>
    <property type="evidence" value="ECO:0007669"/>
    <property type="project" value="InterPro"/>
</dbReference>
<protein>
    <recommendedName>
        <fullName evidence="4">Nitroreductase family protein</fullName>
    </recommendedName>
</protein>